<proteinExistence type="predicted"/>
<accession>A0A329C6N2</accession>
<evidence type="ECO:0000313" key="2">
    <source>
        <dbReference type="Proteomes" id="UP000248918"/>
    </source>
</evidence>
<evidence type="ECO:0000313" key="1">
    <source>
        <dbReference type="EMBL" id="RAS29777.1"/>
    </source>
</evidence>
<organism evidence="1 2">
    <name type="scientific">Paraburkholderia bryophila</name>
    <dbReference type="NCBI Taxonomy" id="420952"/>
    <lineage>
        <taxon>Bacteria</taxon>
        <taxon>Pseudomonadati</taxon>
        <taxon>Pseudomonadota</taxon>
        <taxon>Betaproteobacteria</taxon>
        <taxon>Burkholderiales</taxon>
        <taxon>Burkholderiaceae</taxon>
        <taxon>Paraburkholderia</taxon>
    </lineage>
</organism>
<comment type="caution">
    <text evidence="1">The sequence shown here is derived from an EMBL/GenBank/DDBJ whole genome shotgun (WGS) entry which is preliminary data.</text>
</comment>
<protein>
    <submittedName>
        <fullName evidence="1">Uncharacterized protein</fullName>
    </submittedName>
</protein>
<dbReference type="AlphaFoldDB" id="A0A329C6N2"/>
<dbReference type="Proteomes" id="UP000248918">
    <property type="component" value="Unassembled WGS sequence"/>
</dbReference>
<gene>
    <name evidence="1" type="ORF">BX591_11052</name>
</gene>
<name>A0A329C6N2_9BURK</name>
<reference evidence="1 2" key="1">
    <citation type="submission" date="2018-06" db="EMBL/GenBank/DDBJ databases">
        <title>Genomic Encyclopedia of Type Strains, Phase III (KMG-III): the genomes of soil and plant-associated and newly described type strains.</title>
        <authorList>
            <person name="Whitman W."/>
        </authorList>
    </citation>
    <scope>NUCLEOTIDE SEQUENCE [LARGE SCALE GENOMIC DNA]</scope>
    <source>
        <strain evidence="1 2">LMG 23644</strain>
    </source>
</reference>
<dbReference type="EMBL" id="QLTK01000010">
    <property type="protein sequence ID" value="RAS29777.1"/>
    <property type="molecule type" value="Genomic_DNA"/>
</dbReference>
<sequence>MHKPAPAASTRCPHVDIKLLRELDTTLVNEVH</sequence>